<evidence type="ECO:0000313" key="1">
    <source>
        <dbReference type="EMBL" id="CAL1377800.1"/>
    </source>
</evidence>
<keyword evidence="2" id="KW-1185">Reference proteome</keyword>
<name>A0AAV2DWR2_9ROSI</name>
<gene>
    <name evidence="1" type="ORF">LTRI10_LOCUS19424</name>
</gene>
<proteinExistence type="predicted"/>
<dbReference type="AlphaFoldDB" id="A0AAV2DWR2"/>
<organism evidence="1 2">
    <name type="scientific">Linum trigynum</name>
    <dbReference type="NCBI Taxonomy" id="586398"/>
    <lineage>
        <taxon>Eukaryota</taxon>
        <taxon>Viridiplantae</taxon>
        <taxon>Streptophyta</taxon>
        <taxon>Embryophyta</taxon>
        <taxon>Tracheophyta</taxon>
        <taxon>Spermatophyta</taxon>
        <taxon>Magnoliopsida</taxon>
        <taxon>eudicotyledons</taxon>
        <taxon>Gunneridae</taxon>
        <taxon>Pentapetalae</taxon>
        <taxon>rosids</taxon>
        <taxon>fabids</taxon>
        <taxon>Malpighiales</taxon>
        <taxon>Linaceae</taxon>
        <taxon>Linum</taxon>
    </lineage>
</organism>
<dbReference type="Proteomes" id="UP001497516">
    <property type="component" value="Chromosome 3"/>
</dbReference>
<accession>A0AAV2DWR2</accession>
<evidence type="ECO:0000313" key="2">
    <source>
        <dbReference type="Proteomes" id="UP001497516"/>
    </source>
</evidence>
<protein>
    <submittedName>
        <fullName evidence="1">Uncharacterized protein</fullName>
    </submittedName>
</protein>
<dbReference type="EMBL" id="OZ034816">
    <property type="protein sequence ID" value="CAL1377800.1"/>
    <property type="molecule type" value="Genomic_DNA"/>
</dbReference>
<reference evidence="1 2" key="1">
    <citation type="submission" date="2024-04" db="EMBL/GenBank/DDBJ databases">
        <authorList>
            <person name="Fracassetti M."/>
        </authorList>
    </citation>
    <scope>NUCLEOTIDE SEQUENCE [LARGE SCALE GENOMIC DNA]</scope>
</reference>
<sequence>MTKESTPPISPILAKAWRLVWKGTRRRGRRWSRGIGRIGGFAIGIYRGVEKKCSRCRLVSPSPTSRRHFIFPSRLALASNFQAGESGGEEDENVVVAAPFFLDGM</sequence>